<feature type="chain" id="PRO_5020903700" description="Porin" evidence="1">
    <location>
        <begin position="23"/>
        <end position="258"/>
    </location>
</feature>
<keyword evidence="3" id="KW-1185">Reference proteome</keyword>
<sequence>MKKLVSALVLSGLATASFSVLAEDAPASSLTGNIGLTTDYVFRGVSQTQNGPAIQGGFDYAHSSGLYVGTWASNVDWVSTGFKDNNSMEVDLYGGYRGAVGDVGYDVGVITYYYPGDQIKGANDPDTTEVYVAASWKFLSAKYSYTVSDHFVGWGTKKDPSGKTDGSYYVELNANYDLGDGWGVLGHVGYQDVKDNGDASYTDWKVGVSKDVGFGVFTLAYSDTDADKDTYTWSDNADGSHSKKVANGRVFLSFNKSF</sequence>
<dbReference type="Pfam" id="PF09694">
    <property type="entry name" value="Gcw_chp"/>
    <property type="match status" value="1"/>
</dbReference>
<keyword evidence="1" id="KW-0732">Signal</keyword>
<dbReference type="EMBL" id="SJZB01000032">
    <property type="protein sequence ID" value="TCJ14942.1"/>
    <property type="molecule type" value="Genomic_DNA"/>
</dbReference>
<accession>A0A4V2NVV0</accession>
<evidence type="ECO:0000313" key="3">
    <source>
        <dbReference type="Proteomes" id="UP000295443"/>
    </source>
</evidence>
<evidence type="ECO:0000256" key="1">
    <source>
        <dbReference type="SAM" id="SignalP"/>
    </source>
</evidence>
<gene>
    <name evidence="2" type="ORF">EZJ19_08655</name>
</gene>
<feature type="signal peptide" evidence="1">
    <location>
        <begin position="1"/>
        <end position="22"/>
    </location>
</feature>
<dbReference type="RefSeq" id="WP_131446640.1">
    <property type="nucleotide sequence ID" value="NZ_SJZB01000032.1"/>
</dbReference>
<name>A0A4V2NVV0_9PROT</name>
<protein>
    <recommendedName>
        <fullName evidence="4">Porin</fullName>
    </recommendedName>
</protein>
<dbReference type="Proteomes" id="UP000295443">
    <property type="component" value="Unassembled WGS sequence"/>
</dbReference>
<dbReference type="NCBIfam" id="TIGR02001">
    <property type="entry name" value="gcw_chp"/>
    <property type="match status" value="1"/>
</dbReference>
<dbReference type="AlphaFoldDB" id="A0A4V2NVV0"/>
<comment type="caution">
    <text evidence="2">The sequence shown here is derived from an EMBL/GenBank/DDBJ whole genome shotgun (WGS) entry which is preliminary data.</text>
</comment>
<evidence type="ECO:0000313" key="2">
    <source>
        <dbReference type="EMBL" id="TCJ14942.1"/>
    </source>
</evidence>
<evidence type="ECO:0008006" key="4">
    <source>
        <dbReference type="Google" id="ProtNLM"/>
    </source>
</evidence>
<proteinExistence type="predicted"/>
<dbReference type="OrthoDB" id="9793561at2"/>
<organism evidence="2 3">
    <name type="scientific">Parasulfuritortus cantonensis</name>
    <dbReference type="NCBI Taxonomy" id="2528202"/>
    <lineage>
        <taxon>Bacteria</taxon>
        <taxon>Pseudomonadati</taxon>
        <taxon>Pseudomonadota</taxon>
        <taxon>Betaproteobacteria</taxon>
        <taxon>Nitrosomonadales</taxon>
        <taxon>Thiobacillaceae</taxon>
        <taxon>Parasulfuritortus</taxon>
    </lineage>
</organism>
<reference evidence="2 3" key="1">
    <citation type="submission" date="2019-03" db="EMBL/GenBank/DDBJ databases">
        <title>Genome sequence of Thiobacillaceae bacterium LSR1, a sulfur-oxidizing bacterium isolated from freshwater sediment.</title>
        <authorList>
            <person name="Li S."/>
        </authorList>
    </citation>
    <scope>NUCLEOTIDE SEQUENCE [LARGE SCALE GENOMIC DNA]</scope>
    <source>
        <strain evidence="2 3">LSR1</strain>
    </source>
</reference>
<dbReference type="InterPro" id="IPR010239">
    <property type="entry name" value="CHP02001"/>
</dbReference>